<dbReference type="Pfam" id="PF00753">
    <property type="entry name" value="Lactamase_B"/>
    <property type="match status" value="1"/>
</dbReference>
<dbReference type="InterPro" id="IPR036866">
    <property type="entry name" value="RibonucZ/Hydroxyglut_hydro"/>
</dbReference>
<evidence type="ECO:0000259" key="2">
    <source>
        <dbReference type="SMART" id="SM00849"/>
    </source>
</evidence>
<dbReference type="EMBL" id="DSUJ01000008">
    <property type="protein sequence ID" value="HFI90271.1"/>
    <property type="molecule type" value="Genomic_DNA"/>
</dbReference>
<comment type="caution">
    <text evidence="4">The sequence shown here is derived from an EMBL/GenBank/DDBJ whole genome shotgun (WGS) entry which is preliminary data.</text>
</comment>
<sequence>MIKFLPVGGGNEIGANCFYLNINGNGIILDCGIHPQKKGFESLPDFDLIKDEPIDHVLISHAHQDHIAALPFLIKKFPYVKITTTPQTRALAELTLHNAVSILKKEITDEQFEFYSHDEVDLLIKMINYKEYENEFLLSSYHQIRQADVTVSFHDAGHILGSAGVLLNNNGYKIFYTGDINLTNQSIQSAAVLPGIKVNTLIIESTYGATDSSLLLNWNEEAERFAQTANKILSKGGSVLVPVFALGKMQEMLATIWNLMLKRKLSQVDVYTGGVGTKINRVYDYNRYVVNRVDKEFEVSTIPQIDYNQISSADEFFKNPCIVLASSGMMIKGTASYEFAKRFLLQKDSAIFTVGYMDEQTPGYKISISKKGDKIYFDSSDKPIEIKCEIKNFRFSAHARREQLISIVKKLKPENVILVHGDEEAVNWMGKEILKTFPGVKVHAAICGKEIVL</sequence>
<evidence type="ECO:0000313" key="4">
    <source>
        <dbReference type="EMBL" id="HFI90271.1"/>
    </source>
</evidence>
<organism evidence="4">
    <name type="scientific">Ignavibacterium album</name>
    <dbReference type="NCBI Taxonomy" id="591197"/>
    <lineage>
        <taxon>Bacteria</taxon>
        <taxon>Pseudomonadati</taxon>
        <taxon>Ignavibacteriota</taxon>
        <taxon>Ignavibacteria</taxon>
        <taxon>Ignavibacteriales</taxon>
        <taxon>Ignavibacteriaceae</taxon>
        <taxon>Ignavibacterium</taxon>
    </lineage>
</organism>
<dbReference type="Pfam" id="PF10996">
    <property type="entry name" value="Beta-Casp"/>
    <property type="match status" value="1"/>
</dbReference>
<evidence type="ECO:0000259" key="3">
    <source>
        <dbReference type="SMART" id="SM01027"/>
    </source>
</evidence>
<feature type="domain" description="Metallo-beta-lactamase" evidence="2">
    <location>
        <begin position="14"/>
        <end position="196"/>
    </location>
</feature>
<dbReference type="InterPro" id="IPR001279">
    <property type="entry name" value="Metallo-B-lactamas"/>
</dbReference>
<gene>
    <name evidence="4" type="ORF">ENS31_01935</name>
</gene>
<dbReference type="GO" id="GO:0016787">
    <property type="term" value="F:hydrolase activity"/>
    <property type="evidence" value="ECO:0007669"/>
    <property type="project" value="UniProtKB-KW"/>
</dbReference>
<evidence type="ECO:0000256" key="1">
    <source>
        <dbReference type="ARBA" id="ARBA00022801"/>
    </source>
</evidence>
<dbReference type="CDD" id="cd16295">
    <property type="entry name" value="TTHA0252-CPSF-like_MBL-fold"/>
    <property type="match status" value="1"/>
</dbReference>
<proteinExistence type="predicted"/>
<reference evidence="4" key="1">
    <citation type="journal article" date="2020" name="mSystems">
        <title>Genome- and Community-Level Interaction Insights into Carbon Utilization and Element Cycling Functions of Hydrothermarchaeota in Hydrothermal Sediment.</title>
        <authorList>
            <person name="Zhou Z."/>
            <person name="Liu Y."/>
            <person name="Xu W."/>
            <person name="Pan J."/>
            <person name="Luo Z.H."/>
            <person name="Li M."/>
        </authorList>
    </citation>
    <scope>NUCLEOTIDE SEQUENCE [LARGE SCALE GENOMIC DNA]</scope>
    <source>
        <strain evidence="4">SpSt-479</strain>
    </source>
</reference>
<dbReference type="InterPro" id="IPR050698">
    <property type="entry name" value="MBL"/>
</dbReference>
<dbReference type="PANTHER" id="PTHR11203">
    <property type="entry name" value="CLEAVAGE AND POLYADENYLATION SPECIFICITY FACTOR FAMILY MEMBER"/>
    <property type="match status" value="1"/>
</dbReference>
<dbReference type="SMART" id="SM00849">
    <property type="entry name" value="Lactamase_B"/>
    <property type="match status" value="1"/>
</dbReference>
<dbReference type="Gene3D" id="3.40.50.10890">
    <property type="match status" value="1"/>
</dbReference>
<dbReference type="Pfam" id="PF07521">
    <property type="entry name" value="RMMBL"/>
    <property type="match status" value="1"/>
</dbReference>
<protein>
    <submittedName>
        <fullName evidence="4">MBL fold metallo-hydrolase</fullName>
    </submittedName>
</protein>
<dbReference type="SUPFAM" id="SSF56281">
    <property type="entry name" value="Metallo-hydrolase/oxidoreductase"/>
    <property type="match status" value="1"/>
</dbReference>
<name>A0A7V3E615_9BACT</name>
<accession>A0A7V3E615</accession>
<feature type="domain" description="Beta-Casp" evidence="3">
    <location>
        <begin position="249"/>
        <end position="366"/>
    </location>
</feature>
<dbReference type="PANTHER" id="PTHR11203:SF37">
    <property type="entry name" value="INTEGRATOR COMPLEX SUBUNIT 11"/>
    <property type="match status" value="1"/>
</dbReference>
<dbReference type="SMART" id="SM01027">
    <property type="entry name" value="Beta-Casp"/>
    <property type="match status" value="1"/>
</dbReference>
<dbReference type="InterPro" id="IPR022712">
    <property type="entry name" value="Beta_Casp"/>
</dbReference>
<dbReference type="Gene3D" id="3.60.15.10">
    <property type="entry name" value="Ribonuclease Z/Hydroxyacylglutathione hydrolase-like"/>
    <property type="match status" value="1"/>
</dbReference>
<dbReference type="InterPro" id="IPR011108">
    <property type="entry name" value="RMMBL"/>
</dbReference>
<dbReference type="GO" id="GO:0004521">
    <property type="term" value="F:RNA endonuclease activity"/>
    <property type="evidence" value="ECO:0007669"/>
    <property type="project" value="TreeGrafter"/>
</dbReference>
<keyword evidence="1 4" id="KW-0378">Hydrolase</keyword>
<dbReference type="AlphaFoldDB" id="A0A7V3E615"/>